<dbReference type="EMBL" id="BSXW01012569">
    <property type="protein sequence ID" value="GMF66206.1"/>
    <property type="molecule type" value="Genomic_DNA"/>
</dbReference>
<organism evidence="2 3">
    <name type="scientific">Phytophthora lilii</name>
    <dbReference type="NCBI Taxonomy" id="2077276"/>
    <lineage>
        <taxon>Eukaryota</taxon>
        <taxon>Sar</taxon>
        <taxon>Stramenopiles</taxon>
        <taxon>Oomycota</taxon>
        <taxon>Peronosporomycetes</taxon>
        <taxon>Peronosporales</taxon>
        <taxon>Peronosporaceae</taxon>
        <taxon>Phytophthora</taxon>
    </lineage>
</organism>
<proteinExistence type="predicted"/>
<dbReference type="OrthoDB" id="128115at2759"/>
<protein>
    <submittedName>
        <fullName evidence="2">Unnamed protein product</fullName>
    </submittedName>
</protein>
<accession>A0A9W6YL87</accession>
<evidence type="ECO:0000256" key="1">
    <source>
        <dbReference type="SAM" id="Coils"/>
    </source>
</evidence>
<evidence type="ECO:0000313" key="3">
    <source>
        <dbReference type="Proteomes" id="UP001165083"/>
    </source>
</evidence>
<reference evidence="2" key="1">
    <citation type="submission" date="2023-04" db="EMBL/GenBank/DDBJ databases">
        <title>Phytophthora lilii NBRC 32176.</title>
        <authorList>
            <person name="Ichikawa N."/>
            <person name="Sato H."/>
            <person name="Tonouchi N."/>
        </authorList>
    </citation>
    <scope>NUCLEOTIDE SEQUENCE</scope>
    <source>
        <strain evidence="2">NBRC 32176</strain>
    </source>
</reference>
<evidence type="ECO:0000313" key="2">
    <source>
        <dbReference type="EMBL" id="GMF66206.1"/>
    </source>
</evidence>
<sequence>MVDTGVEAKPSIVDVGINNTPIMNDAMVGEDAPDNTENYTFSDGDNDEIEEQKRSKQAVADIFEVYPILAELGIHPLASNGRQLTKYYIGKDAKVYSIRLNKLVLVPSINWSETYDHIRVVLTNDVRFLNYINGRRERNEMGKEDKNTPYQVWEYIGLKRKRVNAPDGDIGDRTKQRLEDSFLFDNSSSTTSDQTDSKIKLFWIISKNTQLLESNGLKKKIVPILNGTSKSTPIDNDGYVWVDGNSVSVFGKESDRPKSAITKRVNWQLTLRSFINMVRAKGLELEIIGNEDKEIDVKDFTPIDGEARHGTMSGIDEDMEEKLSNADSDAKRILTDYYAQLYSKDIEIPFRLIPVVNTKNGVKQHPTYYFGQPTESRPLNIMTEDKYKKHKQVSGAAWKGLMRTIRWMDTFTLLLEWFEDLDKYLNDDENSSNAEEAAKKLDEQRRKNLDDNLKVLNDAILKSVYDIKRQSVEEYDHDDNLQKLHDDSERAYQEYGEAQKRYEEAKEAVRGSNSKSARSALKAATAAMRATKAVFQAKAKRYSDASQVSGSGLKGRGLRGAGVAPLEGVIRRGRTYNLNEIQGLATPSAYVYRQLGSKYIRIPDLDAKTLVIVQPNRRKCGPKCHISDSLQSMIKSLVYKNHIDQAAYDKLSIDDKKLFKEILAITHLQYNFHDKLTDPLETLRAEYDKLKGEIELGNDNPSIIKQLKSLTVDMYSNRLIGDKEFKEIITRLL</sequence>
<keyword evidence="1" id="KW-0175">Coiled coil</keyword>
<gene>
    <name evidence="2" type="ORF">Plil01_001871700</name>
</gene>
<name>A0A9W6YL87_9STRA</name>
<keyword evidence="3" id="KW-1185">Reference proteome</keyword>
<dbReference type="Proteomes" id="UP001165083">
    <property type="component" value="Unassembled WGS sequence"/>
</dbReference>
<dbReference type="AlphaFoldDB" id="A0A9W6YL87"/>
<feature type="coiled-coil region" evidence="1">
    <location>
        <begin position="439"/>
        <end position="508"/>
    </location>
</feature>
<comment type="caution">
    <text evidence="2">The sequence shown here is derived from an EMBL/GenBank/DDBJ whole genome shotgun (WGS) entry which is preliminary data.</text>
</comment>